<evidence type="ECO:0000256" key="2">
    <source>
        <dbReference type="ARBA" id="ARBA00009777"/>
    </source>
</evidence>
<dbReference type="NCBIfam" id="TIGR02494">
    <property type="entry name" value="PFLE_PFLC"/>
    <property type="match status" value="1"/>
</dbReference>
<dbReference type="AlphaFoldDB" id="A0A844G1W9"/>
<keyword evidence="4" id="KW-0949">S-adenosyl-L-methionine</keyword>
<dbReference type="PROSITE" id="PS51918">
    <property type="entry name" value="RADICAL_SAM"/>
    <property type="match status" value="1"/>
</dbReference>
<gene>
    <name evidence="11" type="ORF">FYJ85_08865</name>
</gene>
<proteinExistence type="inferred from homology"/>
<dbReference type="SFLD" id="SFLDG01066">
    <property type="entry name" value="organic_radical-activating_enz"/>
    <property type="match status" value="1"/>
</dbReference>
<dbReference type="Proteomes" id="UP000435649">
    <property type="component" value="Unassembled WGS sequence"/>
</dbReference>
<dbReference type="Pfam" id="PF04055">
    <property type="entry name" value="Radical_SAM"/>
    <property type="match status" value="1"/>
</dbReference>
<dbReference type="Gene3D" id="3.80.30.10">
    <property type="entry name" value="pyruvate-formate lyase- activating enzyme"/>
    <property type="match status" value="1"/>
</dbReference>
<dbReference type="PROSITE" id="PS00198">
    <property type="entry name" value="4FE4S_FER_1"/>
    <property type="match status" value="1"/>
</dbReference>
<accession>A0A844G1W9</accession>
<evidence type="ECO:0000313" key="12">
    <source>
        <dbReference type="Proteomes" id="UP000435649"/>
    </source>
</evidence>
<evidence type="ECO:0000313" key="11">
    <source>
        <dbReference type="EMBL" id="MST97153.1"/>
    </source>
</evidence>
<dbReference type="GO" id="GO:0046872">
    <property type="term" value="F:metal ion binding"/>
    <property type="evidence" value="ECO:0007669"/>
    <property type="project" value="UniProtKB-KW"/>
</dbReference>
<keyword evidence="6" id="KW-0560">Oxidoreductase</keyword>
<name>A0A844G1W9_9BACT</name>
<dbReference type="InterPro" id="IPR012839">
    <property type="entry name" value="Organic_radical_activase"/>
</dbReference>
<evidence type="ECO:0000256" key="7">
    <source>
        <dbReference type="ARBA" id="ARBA00023004"/>
    </source>
</evidence>
<dbReference type="SFLD" id="SFLDS00029">
    <property type="entry name" value="Radical_SAM"/>
    <property type="match status" value="1"/>
</dbReference>
<sequence>MEPEGVFADVKPFAVHDGPGIRTTLFLKGCPLRCVWCHNPETIRREPELAFFASKCLSCGKCAGACSRHRFENRVHTVDRNGCTACGECVKRCPAGALRIYGERISVPEAFRLLTADRMFYETSGGGVTLSGGEPLLQPEFCEALLRQLRNDGIHTALDTCGDVPWRNFERLLPWTNLFLFDLKAVDPGVHRKCTGADNRTILENLRRLDACGIPFEIRMPLMPGWNDAEDDLRKAGELLSSLRSAPVPVRLLACHDFARSKYAAVGRPDAMPRPTAPELSAAAFLRRYPVRIVS</sequence>
<dbReference type="SUPFAM" id="SSF102114">
    <property type="entry name" value="Radical SAM enzymes"/>
    <property type="match status" value="1"/>
</dbReference>
<reference evidence="11 12" key="1">
    <citation type="submission" date="2019-08" db="EMBL/GenBank/DDBJ databases">
        <title>In-depth cultivation of the pig gut microbiome towards novel bacterial diversity and tailored functional studies.</title>
        <authorList>
            <person name="Wylensek D."/>
            <person name="Hitch T.C.A."/>
            <person name="Clavel T."/>
        </authorList>
    </citation>
    <scope>NUCLEOTIDE SEQUENCE [LARGE SCALE GENOMIC DNA]</scope>
    <source>
        <strain evidence="11 12">BBE-744-WT-12</strain>
    </source>
</reference>
<evidence type="ECO:0000256" key="6">
    <source>
        <dbReference type="ARBA" id="ARBA00023002"/>
    </source>
</evidence>
<evidence type="ECO:0000256" key="8">
    <source>
        <dbReference type="ARBA" id="ARBA00023014"/>
    </source>
</evidence>
<dbReference type="InterPro" id="IPR007197">
    <property type="entry name" value="rSAM"/>
</dbReference>
<keyword evidence="7" id="KW-0408">Iron</keyword>
<dbReference type="SFLD" id="SFLDG01118">
    <property type="entry name" value="activating_enzymes__group_2"/>
    <property type="match status" value="1"/>
</dbReference>
<dbReference type="InterPro" id="IPR034457">
    <property type="entry name" value="Organic_radical-activating"/>
</dbReference>
<keyword evidence="3" id="KW-0004">4Fe-4S</keyword>
<dbReference type="Pfam" id="PF00037">
    <property type="entry name" value="Fer4"/>
    <property type="match status" value="1"/>
</dbReference>
<evidence type="ECO:0000259" key="10">
    <source>
        <dbReference type="PROSITE" id="PS51918"/>
    </source>
</evidence>
<keyword evidence="12" id="KW-1185">Reference proteome</keyword>
<dbReference type="Gene3D" id="3.30.70.20">
    <property type="match status" value="1"/>
</dbReference>
<keyword evidence="8" id="KW-0411">Iron-sulfur</keyword>
<dbReference type="InterPro" id="IPR017900">
    <property type="entry name" value="4Fe4S_Fe_S_CS"/>
</dbReference>
<dbReference type="InterPro" id="IPR017896">
    <property type="entry name" value="4Fe4S_Fe-S-bd"/>
</dbReference>
<protein>
    <submittedName>
        <fullName evidence="11">Glycyl-radical enzyme activating protein</fullName>
    </submittedName>
</protein>
<dbReference type="CDD" id="cd01335">
    <property type="entry name" value="Radical_SAM"/>
    <property type="match status" value="1"/>
</dbReference>
<evidence type="ECO:0000256" key="4">
    <source>
        <dbReference type="ARBA" id="ARBA00022691"/>
    </source>
</evidence>
<dbReference type="PIRSF" id="PIRSF000371">
    <property type="entry name" value="PFL_act_enz"/>
    <property type="match status" value="1"/>
</dbReference>
<feature type="domain" description="4Fe-4S ferredoxin-type" evidence="9">
    <location>
        <begin position="74"/>
        <end position="103"/>
    </location>
</feature>
<keyword evidence="5" id="KW-0479">Metal-binding</keyword>
<dbReference type="InterPro" id="IPR001989">
    <property type="entry name" value="Radical_activat_CS"/>
</dbReference>
<dbReference type="PROSITE" id="PS51379">
    <property type="entry name" value="4FE4S_FER_2"/>
    <property type="match status" value="1"/>
</dbReference>
<dbReference type="PANTHER" id="PTHR30352">
    <property type="entry name" value="PYRUVATE FORMATE-LYASE-ACTIVATING ENZYME"/>
    <property type="match status" value="1"/>
</dbReference>
<dbReference type="GO" id="GO:0016491">
    <property type="term" value="F:oxidoreductase activity"/>
    <property type="evidence" value="ECO:0007669"/>
    <property type="project" value="UniProtKB-KW"/>
</dbReference>
<evidence type="ECO:0000256" key="1">
    <source>
        <dbReference type="ARBA" id="ARBA00001966"/>
    </source>
</evidence>
<feature type="domain" description="Radical SAM core" evidence="10">
    <location>
        <begin position="16"/>
        <end position="295"/>
    </location>
</feature>
<evidence type="ECO:0000256" key="3">
    <source>
        <dbReference type="ARBA" id="ARBA00022485"/>
    </source>
</evidence>
<dbReference type="RefSeq" id="WP_154417976.1">
    <property type="nucleotide sequence ID" value="NZ_VUNS01000007.1"/>
</dbReference>
<dbReference type="SUPFAM" id="SSF54862">
    <property type="entry name" value="4Fe-4S ferredoxins"/>
    <property type="match status" value="1"/>
</dbReference>
<evidence type="ECO:0000259" key="9">
    <source>
        <dbReference type="PROSITE" id="PS51379"/>
    </source>
</evidence>
<dbReference type="InterPro" id="IPR040074">
    <property type="entry name" value="BssD/PflA/YjjW"/>
</dbReference>
<dbReference type="InterPro" id="IPR058240">
    <property type="entry name" value="rSAM_sf"/>
</dbReference>
<dbReference type="GO" id="GO:0051539">
    <property type="term" value="F:4 iron, 4 sulfur cluster binding"/>
    <property type="evidence" value="ECO:0007669"/>
    <property type="project" value="UniProtKB-KW"/>
</dbReference>
<dbReference type="PANTHER" id="PTHR30352:SF4">
    <property type="entry name" value="PYRUVATE FORMATE-LYASE 2-ACTIVATING ENZYME"/>
    <property type="match status" value="1"/>
</dbReference>
<comment type="cofactor">
    <cofactor evidence="1">
        <name>[4Fe-4S] cluster</name>
        <dbReference type="ChEBI" id="CHEBI:49883"/>
    </cofactor>
</comment>
<comment type="similarity">
    <text evidence="2">Belongs to the organic radical-activating enzymes family.</text>
</comment>
<dbReference type="PROSITE" id="PS01087">
    <property type="entry name" value="RADICAL_ACTIVATING"/>
    <property type="match status" value="1"/>
</dbReference>
<dbReference type="EMBL" id="VUNS01000007">
    <property type="protein sequence ID" value="MST97153.1"/>
    <property type="molecule type" value="Genomic_DNA"/>
</dbReference>
<comment type="caution">
    <text evidence="11">The sequence shown here is derived from an EMBL/GenBank/DDBJ whole genome shotgun (WGS) entry which is preliminary data.</text>
</comment>
<evidence type="ECO:0000256" key="5">
    <source>
        <dbReference type="ARBA" id="ARBA00022723"/>
    </source>
</evidence>
<organism evidence="11 12">
    <name type="scientific">Victivallis lenta</name>
    <dbReference type="NCBI Taxonomy" id="2606640"/>
    <lineage>
        <taxon>Bacteria</taxon>
        <taxon>Pseudomonadati</taxon>
        <taxon>Lentisphaerota</taxon>
        <taxon>Lentisphaeria</taxon>
        <taxon>Victivallales</taxon>
        <taxon>Victivallaceae</taxon>
        <taxon>Victivallis</taxon>
    </lineage>
</organism>